<evidence type="ECO:0000256" key="1">
    <source>
        <dbReference type="ARBA" id="ARBA00005254"/>
    </source>
</evidence>
<proteinExistence type="inferred from homology"/>
<dbReference type="CDD" id="cd06558">
    <property type="entry name" value="crotonase-like"/>
    <property type="match status" value="1"/>
</dbReference>
<sequence>MYRVIKKVARYRGSLGPSSVPRYGAAYHARQSNMQIIPHPLGTLQIECLLVSTHHSLSAPSSDPTPTSSSSAVDELIVVERRPHGSAVVVVTINRPGALNSLTRPMMVALAGAFRRLDADDTVAALVLTGHSRACCSGVDLTRGDIKEPAADPVAAMVACRKPIVGAIAGFIVTARLEIALACDLLVTGRDAKFADPYAAEAAAPRRPLRPRPRRSSLTPAPEAARSEAARSSPTPAPKAAPAPRRPPPAPCRPLRPRPRLLLADLRLLLADLRPLLADPCARGRACSSPTSACSSPTSARSSPTPAPPKPPAPSPSASSPSPASRAPSPAPAEPSSGSRSVASCPGSPSPTSSSPATRASTATSPASSTPSSAPRRRATRARSTRS</sequence>
<dbReference type="SUPFAM" id="SSF52096">
    <property type="entry name" value="ClpP/crotonase"/>
    <property type="match status" value="1"/>
</dbReference>
<feature type="compositionally biased region" description="Low complexity" evidence="2">
    <location>
        <begin position="316"/>
        <end position="341"/>
    </location>
</feature>
<dbReference type="PANTHER" id="PTHR43802">
    <property type="entry name" value="ENOYL-COA HYDRATASE"/>
    <property type="match status" value="1"/>
</dbReference>
<organism evidence="3 4">
    <name type="scientific">Ananas comosus</name>
    <name type="common">Pineapple</name>
    <name type="synonym">Ananas ananas</name>
    <dbReference type="NCBI Taxonomy" id="4615"/>
    <lineage>
        <taxon>Eukaryota</taxon>
        <taxon>Viridiplantae</taxon>
        <taxon>Streptophyta</taxon>
        <taxon>Embryophyta</taxon>
        <taxon>Tracheophyta</taxon>
        <taxon>Spermatophyta</taxon>
        <taxon>Magnoliopsida</taxon>
        <taxon>Liliopsida</taxon>
        <taxon>Poales</taxon>
        <taxon>Bromeliaceae</taxon>
        <taxon>Bromelioideae</taxon>
        <taxon>Ananas</taxon>
    </lineage>
</organism>
<comment type="similarity">
    <text evidence="1">Belongs to the enoyl-CoA hydratase/isomerase family.</text>
</comment>
<dbReference type="Pfam" id="PF00378">
    <property type="entry name" value="ECH_1"/>
    <property type="match status" value="1"/>
</dbReference>
<dbReference type="Proteomes" id="UP000092600">
    <property type="component" value="Unassembled WGS sequence"/>
</dbReference>
<evidence type="ECO:0000256" key="2">
    <source>
        <dbReference type="SAM" id="MobiDB-lite"/>
    </source>
</evidence>
<protein>
    <submittedName>
        <fullName evidence="3">Putative enoyl-CoA hydratase, mitochondrial</fullName>
    </submittedName>
</protein>
<evidence type="ECO:0000313" key="4">
    <source>
        <dbReference type="Proteomes" id="UP000092600"/>
    </source>
</evidence>
<dbReference type="EMBL" id="LSRQ01003999">
    <property type="protein sequence ID" value="OAY70229.1"/>
    <property type="molecule type" value="Genomic_DNA"/>
</dbReference>
<feature type="compositionally biased region" description="Low complexity" evidence="2">
    <location>
        <begin position="288"/>
        <end position="304"/>
    </location>
</feature>
<evidence type="ECO:0000313" key="3">
    <source>
        <dbReference type="EMBL" id="OAY70229.1"/>
    </source>
</evidence>
<name>A0A199UZK7_ANACO</name>
<dbReference type="AlphaFoldDB" id="A0A199UZK7"/>
<gene>
    <name evidence="3" type="ORF">ACMD2_12325</name>
</gene>
<feature type="region of interest" description="Disordered" evidence="2">
    <location>
        <begin position="281"/>
        <end position="387"/>
    </location>
</feature>
<dbReference type="STRING" id="4615.A0A199UZK7"/>
<feature type="compositionally biased region" description="Low complexity" evidence="2">
    <location>
        <begin position="350"/>
        <end position="374"/>
    </location>
</feature>
<feature type="compositionally biased region" description="Pro residues" evidence="2">
    <location>
        <begin position="235"/>
        <end position="254"/>
    </location>
</feature>
<feature type="compositionally biased region" description="Basic residues" evidence="2">
    <location>
        <begin position="375"/>
        <end position="387"/>
    </location>
</feature>
<dbReference type="InterPro" id="IPR029045">
    <property type="entry name" value="ClpP/crotonase-like_dom_sf"/>
</dbReference>
<dbReference type="Gene3D" id="3.90.226.10">
    <property type="entry name" value="2-enoyl-CoA Hydratase, Chain A, domain 1"/>
    <property type="match status" value="1"/>
</dbReference>
<dbReference type="PANTHER" id="PTHR43802:SF1">
    <property type="entry name" value="IP11341P-RELATED"/>
    <property type="match status" value="1"/>
</dbReference>
<accession>A0A199UZK7</accession>
<dbReference type="InterPro" id="IPR001753">
    <property type="entry name" value="Enoyl-CoA_hydra/iso"/>
</dbReference>
<comment type="caution">
    <text evidence="3">The sequence shown here is derived from an EMBL/GenBank/DDBJ whole genome shotgun (WGS) entry which is preliminary data.</text>
</comment>
<reference evidence="3 4" key="1">
    <citation type="journal article" date="2016" name="DNA Res.">
        <title>The draft genome of MD-2 pineapple using hybrid error correction of long reads.</title>
        <authorList>
            <person name="Redwan R.M."/>
            <person name="Saidin A."/>
            <person name="Kumar S.V."/>
        </authorList>
    </citation>
    <scope>NUCLEOTIDE SEQUENCE [LARGE SCALE GENOMIC DNA]</scope>
    <source>
        <strain evidence="4">cv. MD2</strain>
        <tissue evidence="3">Leaf</tissue>
    </source>
</reference>
<feature type="region of interest" description="Disordered" evidence="2">
    <location>
        <begin position="201"/>
        <end position="257"/>
    </location>
</feature>
<feature type="compositionally biased region" description="Pro residues" evidence="2">
    <location>
        <begin position="305"/>
        <end position="315"/>
    </location>
</feature>
<dbReference type="GO" id="GO:0005777">
    <property type="term" value="C:peroxisome"/>
    <property type="evidence" value="ECO:0007669"/>
    <property type="project" value="TreeGrafter"/>
</dbReference>